<dbReference type="GO" id="GO:0008855">
    <property type="term" value="F:exodeoxyribonuclease VII activity"/>
    <property type="evidence" value="ECO:0007669"/>
    <property type="project" value="UniProtKB-UniRule"/>
</dbReference>
<evidence type="ECO:0000313" key="8">
    <source>
        <dbReference type="Proteomes" id="UP000177876"/>
    </source>
</evidence>
<sequence length="80" mass="9355">MTFRQMMERLEAITARLEKEDLELEEGLRLFEEGVGLIREARERLTTAGARVEKLIGSLDEELKVEEFKLQELEKSEESK</sequence>
<dbReference type="EC" id="3.1.11.6" evidence="6"/>
<dbReference type="NCBIfam" id="TIGR01280">
    <property type="entry name" value="xseB"/>
    <property type="match status" value="1"/>
</dbReference>
<dbReference type="InterPro" id="IPR003761">
    <property type="entry name" value="Exonuc_VII_S"/>
</dbReference>
<dbReference type="InterPro" id="IPR037004">
    <property type="entry name" value="Exonuc_VII_ssu_sf"/>
</dbReference>
<keyword evidence="5 6" id="KW-0269">Exonuclease</keyword>
<evidence type="ECO:0000256" key="4">
    <source>
        <dbReference type="ARBA" id="ARBA00022801"/>
    </source>
</evidence>
<dbReference type="EMBL" id="MELK01000047">
    <property type="protein sequence ID" value="OFW56394.1"/>
    <property type="molecule type" value="Genomic_DNA"/>
</dbReference>
<organism evidence="7 8">
    <name type="scientific">Candidatus Solincola sediminis</name>
    <dbReference type="NCBI Taxonomy" id="1797199"/>
    <lineage>
        <taxon>Bacteria</taxon>
        <taxon>Bacillati</taxon>
        <taxon>Actinomycetota</taxon>
        <taxon>Candidatus Geothermincolia</taxon>
        <taxon>Candidatus Geothermincolales</taxon>
        <taxon>Candidatus Geothermincolaceae</taxon>
        <taxon>Candidatus Solincola</taxon>
    </lineage>
</organism>
<dbReference type="InterPro" id="IPR018106">
    <property type="entry name" value="CAP_CS_N"/>
</dbReference>
<evidence type="ECO:0000256" key="1">
    <source>
        <dbReference type="ARBA" id="ARBA00009998"/>
    </source>
</evidence>
<evidence type="ECO:0000256" key="5">
    <source>
        <dbReference type="ARBA" id="ARBA00022839"/>
    </source>
</evidence>
<accession>A0A1F2WHU4</accession>
<comment type="similarity">
    <text evidence="1 6">Belongs to the XseB family.</text>
</comment>
<dbReference type="STRING" id="1797197.A2Y75_03985"/>
<dbReference type="GO" id="GO:0009318">
    <property type="term" value="C:exodeoxyribonuclease VII complex"/>
    <property type="evidence" value="ECO:0007669"/>
    <property type="project" value="UniProtKB-UniRule"/>
</dbReference>
<keyword evidence="3 6" id="KW-0540">Nuclease</keyword>
<comment type="subunit">
    <text evidence="6">Heterooligomer composed of large and small subunits.</text>
</comment>
<dbReference type="SUPFAM" id="SSF116842">
    <property type="entry name" value="XseB-like"/>
    <property type="match status" value="1"/>
</dbReference>
<dbReference type="Proteomes" id="UP000177876">
    <property type="component" value="Unassembled WGS sequence"/>
</dbReference>
<name>A0A1F2WHU4_9ACTN</name>
<dbReference type="PANTHER" id="PTHR34137:SF1">
    <property type="entry name" value="EXODEOXYRIBONUCLEASE 7 SMALL SUBUNIT"/>
    <property type="match status" value="1"/>
</dbReference>
<reference evidence="7 8" key="1">
    <citation type="journal article" date="2016" name="Nat. Commun.">
        <title>Thousands of microbial genomes shed light on interconnected biogeochemical processes in an aquifer system.</title>
        <authorList>
            <person name="Anantharaman K."/>
            <person name="Brown C.T."/>
            <person name="Hug L.A."/>
            <person name="Sharon I."/>
            <person name="Castelle C.J."/>
            <person name="Probst A.J."/>
            <person name="Thomas B.C."/>
            <person name="Singh A."/>
            <person name="Wilkins M.J."/>
            <person name="Karaoz U."/>
            <person name="Brodie E.L."/>
            <person name="Williams K.H."/>
            <person name="Hubbard S.S."/>
            <person name="Banfield J.F."/>
        </authorList>
    </citation>
    <scope>NUCLEOTIDE SEQUENCE [LARGE SCALE GENOMIC DNA]</scope>
</reference>
<evidence type="ECO:0000256" key="6">
    <source>
        <dbReference type="HAMAP-Rule" id="MF_00337"/>
    </source>
</evidence>
<dbReference type="Gene3D" id="1.10.287.1040">
    <property type="entry name" value="Exonuclease VII, small subunit"/>
    <property type="match status" value="1"/>
</dbReference>
<comment type="function">
    <text evidence="6">Bidirectionally degrades single-stranded DNA into large acid-insoluble oligonucleotides, which are then degraded further into small acid-soluble oligonucleotides.</text>
</comment>
<evidence type="ECO:0000256" key="2">
    <source>
        <dbReference type="ARBA" id="ARBA00022490"/>
    </source>
</evidence>
<evidence type="ECO:0000313" key="7">
    <source>
        <dbReference type="EMBL" id="OFW56394.1"/>
    </source>
</evidence>
<evidence type="ECO:0000256" key="3">
    <source>
        <dbReference type="ARBA" id="ARBA00022722"/>
    </source>
</evidence>
<keyword evidence="2 6" id="KW-0963">Cytoplasm</keyword>
<dbReference type="PANTHER" id="PTHR34137">
    <property type="entry name" value="EXODEOXYRIBONUCLEASE 7 SMALL SUBUNIT"/>
    <property type="match status" value="1"/>
</dbReference>
<dbReference type="PROSITE" id="PS01088">
    <property type="entry name" value="CAP_1"/>
    <property type="match status" value="1"/>
</dbReference>
<dbReference type="HAMAP" id="MF_00337">
    <property type="entry name" value="Exonuc_7_S"/>
    <property type="match status" value="1"/>
</dbReference>
<dbReference type="GO" id="GO:0005829">
    <property type="term" value="C:cytosol"/>
    <property type="evidence" value="ECO:0007669"/>
    <property type="project" value="TreeGrafter"/>
</dbReference>
<comment type="caution">
    <text evidence="7">The sequence shown here is derived from an EMBL/GenBank/DDBJ whole genome shotgun (WGS) entry which is preliminary data.</text>
</comment>
<dbReference type="GO" id="GO:0006308">
    <property type="term" value="P:DNA catabolic process"/>
    <property type="evidence" value="ECO:0007669"/>
    <property type="project" value="UniProtKB-UniRule"/>
</dbReference>
<dbReference type="AlphaFoldDB" id="A0A1F2WHU4"/>
<keyword evidence="4 6" id="KW-0378">Hydrolase</keyword>
<proteinExistence type="inferred from homology"/>
<comment type="subcellular location">
    <subcellularLocation>
        <location evidence="6">Cytoplasm</location>
    </subcellularLocation>
</comment>
<comment type="catalytic activity">
    <reaction evidence="6">
        <text>Exonucleolytic cleavage in either 5'- to 3'- or 3'- to 5'-direction to yield nucleoside 5'-phosphates.</text>
        <dbReference type="EC" id="3.1.11.6"/>
    </reaction>
</comment>
<dbReference type="Pfam" id="PF02609">
    <property type="entry name" value="Exonuc_VII_S"/>
    <property type="match status" value="1"/>
</dbReference>
<protein>
    <recommendedName>
        <fullName evidence="6">Exodeoxyribonuclease 7 small subunit</fullName>
        <ecNumber evidence="6">3.1.11.6</ecNumber>
    </recommendedName>
    <alternativeName>
        <fullName evidence="6">Exodeoxyribonuclease VII small subunit</fullName>
        <shortName evidence="6">Exonuclease VII small subunit</shortName>
    </alternativeName>
</protein>
<gene>
    <name evidence="6" type="primary">xseB</name>
    <name evidence="7" type="ORF">A2Y75_03985</name>
</gene>